<evidence type="ECO:0000256" key="2">
    <source>
        <dbReference type="ARBA" id="ARBA00004170"/>
    </source>
</evidence>
<dbReference type="Gene3D" id="3.40.1380.10">
    <property type="match status" value="1"/>
</dbReference>
<reference evidence="13 14" key="1">
    <citation type="submission" date="2016-11" db="EMBL/GenBank/DDBJ databases">
        <authorList>
            <person name="Jaros S."/>
            <person name="Januszkiewicz K."/>
            <person name="Wedrychowicz H."/>
        </authorList>
    </citation>
    <scope>NUCLEOTIDE SEQUENCE [LARGE SCALE GENOMIC DNA]</scope>
    <source>
        <strain evidence="13 14">ACAM 12</strain>
    </source>
</reference>
<keyword evidence="14" id="KW-1185">Reference proteome</keyword>
<keyword evidence="10 12" id="KW-0139">CF(1)</keyword>
<evidence type="ECO:0000313" key="14">
    <source>
        <dbReference type="Proteomes" id="UP000190911"/>
    </source>
</evidence>
<evidence type="ECO:0000256" key="11">
    <source>
        <dbReference type="ARBA" id="ARBA00023310"/>
    </source>
</evidence>
<dbReference type="GO" id="GO:0045259">
    <property type="term" value="C:proton-transporting ATP synthase complex"/>
    <property type="evidence" value="ECO:0007669"/>
    <property type="project" value="UniProtKB-KW"/>
</dbReference>
<evidence type="ECO:0000313" key="13">
    <source>
        <dbReference type="EMBL" id="SHM24387.1"/>
    </source>
</evidence>
<dbReference type="GO" id="GO:0042777">
    <property type="term" value="P:proton motive force-driven plasma membrane ATP synthesis"/>
    <property type="evidence" value="ECO:0007669"/>
    <property type="project" value="UniProtKB-UniRule"/>
</dbReference>
<dbReference type="FunFam" id="1.10.287.80:FF:000005">
    <property type="entry name" value="ATP synthase gamma chain"/>
    <property type="match status" value="1"/>
</dbReference>
<evidence type="ECO:0000256" key="9">
    <source>
        <dbReference type="ARBA" id="ARBA00023136"/>
    </source>
</evidence>
<dbReference type="Gene3D" id="1.10.287.80">
    <property type="entry name" value="ATP synthase, gamma subunit, helix hairpin domain"/>
    <property type="match status" value="2"/>
</dbReference>
<dbReference type="AlphaFoldDB" id="A0A1M7H8D3"/>
<dbReference type="Proteomes" id="UP000190911">
    <property type="component" value="Chromosome I"/>
</dbReference>
<dbReference type="PANTHER" id="PTHR11693">
    <property type="entry name" value="ATP SYNTHASE GAMMA CHAIN"/>
    <property type="match status" value="1"/>
</dbReference>
<comment type="subcellular location">
    <subcellularLocation>
        <location evidence="12">Cell membrane</location>
        <topology evidence="12">Peripheral membrane protein</topology>
    </subcellularLocation>
    <subcellularLocation>
        <location evidence="2">Membrane</location>
        <topology evidence="2">Peripheral membrane protein</topology>
    </subcellularLocation>
</comment>
<dbReference type="GO" id="GO:0046933">
    <property type="term" value="F:proton-transporting ATP synthase activity, rotational mechanism"/>
    <property type="evidence" value="ECO:0007669"/>
    <property type="project" value="UniProtKB-UniRule"/>
</dbReference>
<proteinExistence type="inferred from homology"/>
<dbReference type="InterPro" id="IPR035968">
    <property type="entry name" value="ATP_synth_F1_ATPase_gsu"/>
</dbReference>
<dbReference type="InterPro" id="IPR000131">
    <property type="entry name" value="ATP_synth_F1_gsu"/>
</dbReference>
<dbReference type="FunCoup" id="A0A1M7H8D3">
    <property type="interactions" value="454"/>
</dbReference>
<comment type="function">
    <text evidence="1 12">Produces ATP from ADP in the presence of a proton gradient across the membrane. The gamma chain is believed to be important in regulating ATPase activity and the flow of protons through the CF(0) complex.</text>
</comment>
<protein>
    <recommendedName>
        <fullName evidence="12">ATP synthase gamma chain</fullName>
    </recommendedName>
    <alternativeName>
        <fullName evidence="12">ATP synthase F1 sector gamma subunit</fullName>
    </alternativeName>
    <alternativeName>
        <fullName evidence="12">F-ATPase gamma subunit</fullName>
    </alternativeName>
</protein>
<evidence type="ECO:0000256" key="7">
    <source>
        <dbReference type="ARBA" id="ARBA00022781"/>
    </source>
</evidence>
<evidence type="ECO:0000256" key="10">
    <source>
        <dbReference type="ARBA" id="ARBA00023196"/>
    </source>
</evidence>
<name>A0A1M7H8D3_9GAMM</name>
<dbReference type="OrthoDB" id="9812769at2"/>
<dbReference type="NCBIfam" id="NF004144">
    <property type="entry name" value="PRK05621.1-1"/>
    <property type="match status" value="1"/>
</dbReference>
<dbReference type="PANTHER" id="PTHR11693:SF22">
    <property type="entry name" value="ATP SYNTHASE SUBUNIT GAMMA, MITOCHONDRIAL"/>
    <property type="match status" value="1"/>
</dbReference>
<dbReference type="RefSeq" id="WP_079553233.1">
    <property type="nucleotide sequence ID" value="NZ_LT670847.1"/>
</dbReference>
<evidence type="ECO:0000256" key="4">
    <source>
        <dbReference type="ARBA" id="ARBA00011648"/>
    </source>
</evidence>
<evidence type="ECO:0000256" key="5">
    <source>
        <dbReference type="ARBA" id="ARBA00022448"/>
    </source>
</evidence>
<accession>A0A1M7H8D3</accession>
<dbReference type="Pfam" id="PF00231">
    <property type="entry name" value="ATP-synt"/>
    <property type="match status" value="1"/>
</dbReference>
<keyword evidence="11 12" id="KW-0066">ATP synthesis</keyword>
<evidence type="ECO:0000256" key="1">
    <source>
        <dbReference type="ARBA" id="ARBA00003456"/>
    </source>
</evidence>
<dbReference type="SUPFAM" id="SSF52943">
    <property type="entry name" value="ATP synthase (F1-ATPase), gamma subunit"/>
    <property type="match status" value="1"/>
</dbReference>
<dbReference type="PRINTS" id="PR00126">
    <property type="entry name" value="ATPASEGAMMA"/>
</dbReference>
<dbReference type="CDD" id="cd12151">
    <property type="entry name" value="F1-ATPase_gamma"/>
    <property type="match status" value="1"/>
</dbReference>
<keyword evidence="8 12" id="KW-0406">Ion transport</keyword>
<keyword evidence="5 12" id="KW-0813">Transport</keyword>
<dbReference type="GO" id="GO:0005886">
    <property type="term" value="C:plasma membrane"/>
    <property type="evidence" value="ECO:0007669"/>
    <property type="project" value="UniProtKB-SubCell"/>
</dbReference>
<evidence type="ECO:0000256" key="12">
    <source>
        <dbReference type="HAMAP-Rule" id="MF_00815"/>
    </source>
</evidence>
<evidence type="ECO:0000256" key="3">
    <source>
        <dbReference type="ARBA" id="ARBA00007681"/>
    </source>
</evidence>
<dbReference type="PROSITE" id="PS00153">
    <property type="entry name" value="ATPASE_GAMMA"/>
    <property type="match status" value="1"/>
</dbReference>
<sequence length="294" mass="32179">MAAAKEIRTQIGSIKNTQKITSAMEMVAASKMRKAQDLMKASQPYARQIRNVVAHIADANPEYKHAYTVARDEVKRVGYIVVSSDRGLCGGLNTNLFKTAVKDAAAWRDQGAELEFCALGSKASSFFNKYGGKLVAAKSGLGETPRADDLIGSVKVMLEAYDEGHLDRLYVVNNEFVNTMTQRPTVRQLLPLSSDVGDDEQDQENARPRSWDYLYEPDAKALLDSLLVRFIESQVYQAVVENGACEQAARMIAMKSATDNAGDLVDDLEMVYNKARQAAITQEISEIVGGAAAV</sequence>
<organism evidence="13 14">
    <name type="scientific">Vreelandella subglaciescola</name>
    <dbReference type="NCBI Taxonomy" id="29571"/>
    <lineage>
        <taxon>Bacteria</taxon>
        <taxon>Pseudomonadati</taxon>
        <taxon>Pseudomonadota</taxon>
        <taxon>Gammaproteobacteria</taxon>
        <taxon>Oceanospirillales</taxon>
        <taxon>Halomonadaceae</taxon>
        <taxon>Vreelandella</taxon>
    </lineage>
</organism>
<evidence type="ECO:0000256" key="8">
    <source>
        <dbReference type="ARBA" id="ARBA00023065"/>
    </source>
</evidence>
<keyword evidence="7 12" id="KW-0375">Hydrogen ion transport</keyword>
<dbReference type="InParanoid" id="A0A1M7H8D3"/>
<gene>
    <name evidence="12" type="primary">atpG</name>
    <name evidence="13" type="ORF">SAMN05878437_1945</name>
</gene>
<dbReference type="GO" id="GO:0005524">
    <property type="term" value="F:ATP binding"/>
    <property type="evidence" value="ECO:0007669"/>
    <property type="project" value="UniProtKB-UniRule"/>
</dbReference>
<dbReference type="STRING" id="29571.SAMN05878437_1945"/>
<keyword evidence="6 12" id="KW-1003">Cell membrane</keyword>
<comment type="similarity">
    <text evidence="3 12">Belongs to the ATPase gamma chain family.</text>
</comment>
<dbReference type="InterPro" id="IPR023632">
    <property type="entry name" value="ATP_synth_F1_gsu_CS"/>
</dbReference>
<dbReference type="EMBL" id="LT670847">
    <property type="protein sequence ID" value="SHM24387.1"/>
    <property type="molecule type" value="Genomic_DNA"/>
</dbReference>
<dbReference type="NCBIfam" id="TIGR01146">
    <property type="entry name" value="ATPsyn_F1gamma"/>
    <property type="match status" value="1"/>
</dbReference>
<evidence type="ECO:0000256" key="6">
    <source>
        <dbReference type="ARBA" id="ARBA00022475"/>
    </source>
</evidence>
<comment type="subunit">
    <text evidence="4 12">F-type ATPases have 2 components, CF(1) - the catalytic core - and CF(0) - the membrane proton channel. CF(1) has five subunits: alpha(3), beta(3), gamma(1), delta(1), epsilon(1). CF(0) has three main subunits: a, b and c.</text>
</comment>
<keyword evidence="9 12" id="KW-0472">Membrane</keyword>
<dbReference type="HAMAP" id="MF_00815">
    <property type="entry name" value="ATP_synth_gamma_bact"/>
    <property type="match status" value="1"/>
</dbReference>